<gene>
    <name evidence="2" type="ORF">EJ04DRAFT_183078</name>
</gene>
<keyword evidence="3" id="KW-1185">Reference proteome</keyword>
<evidence type="ECO:0000313" key="3">
    <source>
        <dbReference type="Proteomes" id="UP000799444"/>
    </source>
</evidence>
<feature type="compositionally biased region" description="Low complexity" evidence="1">
    <location>
        <begin position="55"/>
        <end position="64"/>
    </location>
</feature>
<protein>
    <submittedName>
        <fullName evidence="2">Uncharacterized protein</fullName>
    </submittedName>
</protein>
<accession>A0A9P4QXS7</accession>
<name>A0A9P4QXS7_9PLEO</name>
<feature type="compositionally biased region" description="Acidic residues" evidence="1">
    <location>
        <begin position="168"/>
        <end position="189"/>
    </location>
</feature>
<reference evidence="2" key="1">
    <citation type="journal article" date="2020" name="Stud. Mycol.">
        <title>101 Dothideomycetes genomes: a test case for predicting lifestyles and emergence of pathogens.</title>
        <authorList>
            <person name="Haridas S."/>
            <person name="Albert R."/>
            <person name="Binder M."/>
            <person name="Bloem J."/>
            <person name="Labutti K."/>
            <person name="Salamov A."/>
            <person name="Andreopoulos B."/>
            <person name="Baker S."/>
            <person name="Barry K."/>
            <person name="Bills G."/>
            <person name="Bluhm B."/>
            <person name="Cannon C."/>
            <person name="Castanera R."/>
            <person name="Culley D."/>
            <person name="Daum C."/>
            <person name="Ezra D."/>
            <person name="Gonzalez J."/>
            <person name="Henrissat B."/>
            <person name="Kuo A."/>
            <person name="Liang C."/>
            <person name="Lipzen A."/>
            <person name="Lutzoni F."/>
            <person name="Magnuson J."/>
            <person name="Mondo S."/>
            <person name="Nolan M."/>
            <person name="Ohm R."/>
            <person name="Pangilinan J."/>
            <person name="Park H.-J."/>
            <person name="Ramirez L."/>
            <person name="Alfaro M."/>
            <person name="Sun H."/>
            <person name="Tritt A."/>
            <person name="Yoshinaga Y."/>
            <person name="Zwiers L.-H."/>
            <person name="Turgeon B."/>
            <person name="Goodwin S."/>
            <person name="Spatafora J."/>
            <person name="Crous P."/>
            <person name="Grigoriev I."/>
        </authorList>
    </citation>
    <scope>NUCLEOTIDE SEQUENCE</scope>
    <source>
        <strain evidence="2">CBS 125425</strain>
    </source>
</reference>
<proteinExistence type="predicted"/>
<organism evidence="2 3">
    <name type="scientific">Polyplosphaeria fusca</name>
    <dbReference type="NCBI Taxonomy" id="682080"/>
    <lineage>
        <taxon>Eukaryota</taxon>
        <taxon>Fungi</taxon>
        <taxon>Dikarya</taxon>
        <taxon>Ascomycota</taxon>
        <taxon>Pezizomycotina</taxon>
        <taxon>Dothideomycetes</taxon>
        <taxon>Pleosporomycetidae</taxon>
        <taxon>Pleosporales</taxon>
        <taxon>Tetraplosphaeriaceae</taxon>
        <taxon>Polyplosphaeria</taxon>
    </lineage>
</organism>
<feature type="compositionally biased region" description="Polar residues" evidence="1">
    <location>
        <begin position="1"/>
        <end position="24"/>
    </location>
</feature>
<feature type="region of interest" description="Disordered" evidence="1">
    <location>
        <begin position="137"/>
        <end position="189"/>
    </location>
</feature>
<sequence>MSRSRTSNMSPTLPTSPQQGSRRPSPTHAREEQHDAQTSPTSTGSPRPPCRTRTRTPSSQHSPHSAPPSPTPSPTRRSTSTQESNTSSTLSDSSSSLASSVSSTASMTYGSLSAAQLGARPHSVVAMYARGLVCGTYDLGNGRRGAISGPSSGYVDGGYERRGGGNEGDGDGGGGEEEEDEGKGDEEDG</sequence>
<dbReference type="Proteomes" id="UP000799444">
    <property type="component" value="Unassembled WGS sequence"/>
</dbReference>
<feature type="region of interest" description="Disordered" evidence="1">
    <location>
        <begin position="1"/>
        <end position="106"/>
    </location>
</feature>
<comment type="caution">
    <text evidence="2">The sequence shown here is derived from an EMBL/GenBank/DDBJ whole genome shotgun (WGS) entry which is preliminary data.</text>
</comment>
<dbReference type="OrthoDB" id="3801046at2759"/>
<evidence type="ECO:0000256" key="1">
    <source>
        <dbReference type="SAM" id="MobiDB-lite"/>
    </source>
</evidence>
<dbReference type="EMBL" id="ML996131">
    <property type="protein sequence ID" value="KAF2735888.1"/>
    <property type="molecule type" value="Genomic_DNA"/>
</dbReference>
<feature type="compositionally biased region" description="Low complexity" evidence="1">
    <location>
        <begin position="74"/>
        <end position="106"/>
    </location>
</feature>
<evidence type="ECO:0000313" key="2">
    <source>
        <dbReference type="EMBL" id="KAF2735888.1"/>
    </source>
</evidence>
<dbReference type="AlphaFoldDB" id="A0A9P4QXS7"/>